<dbReference type="PIRSF" id="PIRSF036551">
    <property type="entry name" value="Chitosanase"/>
    <property type="match status" value="1"/>
</dbReference>
<protein>
    <recommendedName>
        <fullName evidence="1">Chitosanase</fullName>
        <ecNumber evidence="1">3.2.1.132</ecNumber>
    </recommendedName>
</protein>
<name>A0ABY5ZJ03_9ACTN</name>
<gene>
    <name evidence="3" type="ORF">Drose_07585</name>
</gene>
<feature type="region of interest" description="Disordered" evidence="2">
    <location>
        <begin position="1"/>
        <end position="64"/>
    </location>
</feature>
<proteinExistence type="inferred from homology"/>
<dbReference type="PROSITE" id="PS60000">
    <property type="entry name" value="CHITOSANASE_46_80"/>
    <property type="match status" value="1"/>
</dbReference>
<comment type="catalytic activity">
    <reaction evidence="1">
        <text>Endohydrolysis of beta-(1-&gt;4)-linkages between D-glucosamine residues in a partly acetylated chitosan.</text>
        <dbReference type="EC" id="3.2.1.132"/>
    </reaction>
</comment>
<organism evidence="3 4">
    <name type="scientific">Dactylosporangium roseum</name>
    <dbReference type="NCBI Taxonomy" id="47989"/>
    <lineage>
        <taxon>Bacteria</taxon>
        <taxon>Bacillati</taxon>
        <taxon>Actinomycetota</taxon>
        <taxon>Actinomycetes</taxon>
        <taxon>Micromonosporales</taxon>
        <taxon>Micromonosporaceae</taxon>
        <taxon>Dactylosporangium</taxon>
    </lineage>
</organism>
<dbReference type="InterPro" id="IPR023099">
    <property type="entry name" value="Glyco_hydro_46_N"/>
</dbReference>
<comment type="function">
    <text evidence="1">Aids in the defense against invading fungal pathogens by degrading their cell wall chitosan.</text>
</comment>
<dbReference type="EMBL" id="CP073721">
    <property type="protein sequence ID" value="UWZ40244.1"/>
    <property type="molecule type" value="Genomic_DNA"/>
</dbReference>
<dbReference type="CDD" id="cd00978">
    <property type="entry name" value="chitosanase_GH46"/>
    <property type="match status" value="1"/>
</dbReference>
<evidence type="ECO:0000313" key="3">
    <source>
        <dbReference type="EMBL" id="UWZ40244.1"/>
    </source>
</evidence>
<evidence type="ECO:0000313" key="4">
    <source>
        <dbReference type="Proteomes" id="UP001058271"/>
    </source>
</evidence>
<dbReference type="InterPro" id="IPR023346">
    <property type="entry name" value="Lysozyme-like_dom_sf"/>
</dbReference>
<keyword evidence="1" id="KW-0326">Glycosidase</keyword>
<dbReference type="Pfam" id="PF01374">
    <property type="entry name" value="Glyco_hydro_46"/>
    <property type="match status" value="1"/>
</dbReference>
<comment type="subcellular location">
    <subcellularLocation>
        <location evidence="1">Secreted</location>
    </subcellularLocation>
</comment>
<reference evidence="3" key="1">
    <citation type="submission" date="2021-04" db="EMBL/GenBank/DDBJ databases">
        <title>Biosynthetic gene clusters of Dactylosporangioum roseum.</title>
        <authorList>
            <person name="Hartkoorn R.C."/>
            <person name="Beaudoing E."/>
            <person name="Hot D."/>
            <person name="Moureu S."/>
        </authorList>
    </citation>
    <scope>NUCLEOTIDE SEQUENCE</scope>
    <source>
        <strain evidence="3">NRRL B-16295</strain>
    </source>
</reference>
<comment type="similarity">
    <text evidence="1">Belongs to the glycosyl hydrolase 46 family.</text>
</comment>
<dbReference type="Gene3D" id="3.30.386.10">
    <property type="entry name" value="Chitosanase, subunit A, domain 2"/>
    <property type="match status" value="1"/>
</dbReference>
<keyword evidence="4" id="KW-1185">Reference proteome</keyword>
<dbReference type="Proteomes" id="UP001058271">
    <property type="component" value="Chromosome"/>
</dbReference>
<keyword evidence="1" id="KW-0964">Secreted</keyword>
<evidence type="ECO:0000256" key="1">
    <source>
        <dbReference type="PIRNR" id="PIRNR036551"/>
    </source>
</evidence>
<sequence>MAGLATPDQEAPGVREPTAHSTPARAQAPGTDRRAVVASPVASPSKRSITVPSGQRIRGDLSDPRQQDIAMRLLSSAENSTLDWTARYAYIEDIGDGRGYTAGIVGFRTGTGDLKTVVERYTTAVPRNRLAAYLPALRKVNGTESHEGLDPGFVPAWQAAAADPAFRRAQDAERDRMYFTPALSQAKQDGLKVLGQFAYFDAIVTHGATGLATLRRAAAQVAPPPAKGGDEAAYLEAFLDARIALMNTERARRDLSRIESTQRVFLRDRNFDLSLPLRWTVHGDAYEIGT</sequence>
<evidence type="ECO:0000256" key="2">
    <source>
        <dbReference type="SAM" id="MobiDB-lite"/>
    </source>
</evidence>
<accession>A0ABY5ZJ03</accession>
<keyword evidence="1" id="KW-0378">Hydrolase</keyword>
<dbReference type="Gene3D" id="1.20.141.10">
    <property type="entry name" value="Chitosanase, subunit A, domain 1"/>
    <property type="match status" value="1"/>
</dbReference>
<dbReference type="SUPFAM" id="SSF53955">
    <property type="entry name" value="Lysozyme-like"/>
    <property type="match status" value="1"/>
</dbReference>
<dbReference type="EC" id="3.2.1.132" evidence="1"/>
<dbReference type="InterPro" id="IPR000400">
    <property type="entry name" value="Glyco_hydro_46"/>
</dbReference>